<organism evidence="2 3">
    <name type="scientific">Brassica cretica</name>
    <name type="common">Mustard</name>
    <dbReference type="NCBI Taxonomy" id="69181"/>
    <lineage>
        <taxon>Eukaryota</taxon>
        <taxon>Viridiplantae</taxon>
        <taxon>Streptophyta</taxon>
        <taxon>Embryophyta</taxon>
        <taxon>Tracheophyta</taxon>
        <taxon>Spermatophyta</taxon>
        <taxon>Magnoliopsida</taxon>
        <taxon>eudicotyledons</taxon>
        <taxon>Gunneridae</taxon>
        <taxon>Pentapetalae</taxon>
        <taxon>rosids</taxon>
        <taxon>malvids</taxon>
        <taxon>Brassicales</taxon>
        <taxon>Brassicaceae</taxon>
        <taxon>Brassiceae</taxon>
        <taxon>Brassica</taxon>
    </lineage>
</organism>
<dbReference type="EMBL" id="QGKW02000717">
    <property type="protein sequence ID" value="KAF2600442.1"/>
    <property type="molecule type" value="Genomic_DNA"/>
</dbReference>
<evidence type="ECO:0000313" key="2">
    <source>
        <dbReference type="EMBL" id="KAF2600442.1"/>
    </source>
</evidence>
<accession>A0A8S9L2U5</accession>
<sequence length="135" mass="14838">MSHIQRSRGSFSSGKMKVLFKPDGPNPHTERSRGSFSSGKMKVLFKPDGPNPHTELALIAGFLLPELLKMEGFPRSSEMGSCNGALLFTRRKNASYGWDFKFSEKATTLCLALPFVHFPATGDVWPLAVVYVSAS</sequence>
<dbReference type="Proteomes" id="UP000712281">
    <property type="component" value="Unassembled WGS sequence"/>
</dbReference>
<dbReference type="AlphaFoldDB" id="A0A8S9L2U5"/>
<gene>
    <name evidence="2" type="ORF">F2Q68_00009375</name>
</gene>
<reference evidence="2" key="1">
    <citation type="submission" date="2019-12" db="EMBL/GenBank/DDBJ databases">
        <title>Genome sequencing and annotation of Brassica cretica.</title>
        <authorList>
            <person name="Studholme D.J."/>
            <person name="Sarris P.F."/>
        </authorList>
    </citation>
    <scope>NUCLEOTIDE SEQUENCE</scope>
    <source>
        <strain evidence="2">PFS-001/15</strain>
        <tissue evidence="2">Leaf</tissue>
    </source>
</reference>
<evidence type="ECO:0000313" key="3">
    <source>
        <dbReference type="Proteomes" id="UP000712281"/>
    </source>
</evidence>
<comment type="caution">
    <text evidence="2">The sequence shown here is derived from an EMBL/GenBank/DDBJ whole genome shotgun (WGS) entry which is preliminary data.</text>
</comment>
<evidence type="ECO:0000256" key="1">
    <source>
        <dbReference type="SAM" id="MobiDB-lite"/>
    </source>
</evidence>
<feature type="region of interest" description="Disordered" evidence="1">
    <location>
        <begin position="1"/>
        <end position="38"/>
    </location>
</feature>
<name>A0A8S9L2U5_BRACR</name>
<proteinExistence type="predicted"/>
<protein>
    <submittedName>
        <fullName evidence="2">Uncharacterized protein</fullName>
    </submittedName>
</protein>